<dbReference type="InterPro" id="IPR037523">
    <property type="entry name" value="VOC_core"/>
</dbReference>
<evidence type="ECO:0000259" key="4">
    <source>
        <dbReference type="PROSITE" id="PS51819"/>
    </source>
</evidence>
<evidence type="ECO:0000313" key="6">
    <source>
        <dbReference type="Proteomes" id="UP000594800"/>
    </source>
</evidence>
<evidence type="ECO:0000313" key="5">
    <source>
        <dbReference type="EMBL" id="QPH53809.1"/>
    </source>
</evidence>
<keyword evidence="3" id="KW-0046">Antibiotic resistance</keyword>
<sequence length="124" mass="13937">MPELLRVTPFLLVADMDRALRFYVDMLGFEARVRSADYAFVIRDAAALRLILPGPGVDLSDPARQIHCYIDVRDVDALHAECAPRLAELPNGRVRPPFDTVYGQREFHVIDEDVTLLSFGQPIG</sequence>
<gene>
    <name evidence="5" type="ORF">I0K15_18850</name>
</gene>
<keyword evidence="6" id="KW-1185">Reference proteome</keyword>
<protein>
    <recommendedName>
        <fullName evidence="2">Bleomycin resistance protein</fullName>
    </recommendedName>
</protein>
<feature type="domain" description="VOC" evidence="4">
    <location>
        <begin position="3"/>
        <end position="122"/>
    </location>
</feature>
<evidence type="ECO:0000256" key="3">
    <source>
        <dbReference type="ARBA" id="ARBA00023251"/>
    </source>
</evidence>
<dbReference type="CDD" id="cd08349">
    <property type="entry name" value="BLMA_like"/>
    <property type="match status" value="1"/>
</dbReference>
<evidence type="ECO:0000256" key="2">
    <source>
        <dbReference type="ARBA" id="ARBA00021572"/>
    </source>
</evidence>
<dbReference type="PROSITE" id="PS51819">
    <property type="entry name" value="VOC"/>
    <property type="match status" value="1"/>
</dbReference>
<name>A0A7S9LRK7_9RHOB</name>
<dbReference type="Gene3D" id="3.10.180.10">
    <property type="entry name" value="2,3-Dihydroxybiphenyl 1,2-Dioxygenase, domain 1"/>
    <property type="match status" value="1"/>
</dbReference>
<dbReference type="RefSeq" id="WP_196103018.1">
    <property type="nucleotide sequence ID" value="NZ_CP064942.1"/>
</dbReference>
<organism evidence="5 6">
    <name type="scientific">Pontivivens ytuae</name>
    <dbReference type="NCBI Taxonomy" id="2789856"/>
    <lineage>
        <taxon>Bacteria</taxon>
        <taxon>Pseudomonadati</taxon>
        <taxon>Pseudomonadota</taxon>
        <taxon>Alphaproteobacteria</taxon>
        <taxon>Rhodobacterales</taxon>
        <taxon>Paracoccaceae</taxon>
        <taxon>Pontivivens</taxon>
    </lineage>
</organism>
<dbReference type="GO" id="GO:0046677">
    <property type="term" value="P:response to antibiotic"/>
    <property type="evidence" value="ECO:0007669"/>
    <property type="project" value="UniProtKB-KW"/>
</dbReference>
<comment type="similarity">
    <text evidence="1">Belongs to the bleomycin resistance protein family.</text>
</comment>
<reference evidence="5 6" key="1">
    <citation type="submission" date="2020-11" db="EMBL/GenBank/DDBJ databases">
        <title>Description of Pontivivens ytuae sp. nov. isolated from deep sea sediment of Mariana Trench.</title>
        <authorList>
            <person name="Wang Z."/>
            <person name="Sun Q.-L."/>
            <person name="Xu X.-D."/>
            <person name="Tang Y.-Z."/>
            <person name="Zhang J."/>
        </authorList>
    </citation>
    <scope>NUCLEOTIDE SEQUENCE [LARGE SCALE GENOMIC DNA]</scope>
    <source>
        <strain evidence="5 6">MT2928</strain>
    </source>
</reference>
<accession>A0A7S9LRK7</accession>
<dbReference type="InterPro" id="IPR000335">
    <property type="entry name" value="Bleomycin-R"/>
</dbReference>
<dbReference type="Pfam" id="PF00903">
    <property type="entry name" value="Glyoxalase"/>
    <property type="match status" value="1"/>
</dbReference>
<dbReference type="KEGG" id="poz:I0K15_18850"/>
<dbReference type="EMBL" id="CP064942">
    <property type="protein sequence ID" value="QPH53809.1"/>
    <property type="molecule type" value="Genomic_DNA"/>
</dbReference>
<dbReference type="InterPro" id="IPR004360">
    <property type="entry name" value="Glyas_Fos-R_dOase_dom"/>
</dbReference>
<evidence type="ECO:0000256" key="1">
    <source>
        <dbReference type="ARBA" id="ARBA00011051"/>
    </source>
</evidence>
<dbReference type="InterPro" id="IPR029068">
    <property type="entry name" value="Glyas_Bleomycin-R_OHBP_Dase"/>
</dbReference>
<dbReference type="AlphaFoldDB" id="A0A7S9LRK7"/>
<dbReference type="Proteomes" id="UP000594800">
    <property type="component" value="Chromosome"/>
</dbReference>
<proteinExistence type="inferred from homology"/>
<dbReference type="SUPFAM" id="SSF54593">
    <property type="entry name" value="Glyoxalase/Bleomycin resistance protein/Dihydroxybiphenyl dioxygenase"/>
    <property type="match status" value="1"/>
</dbReference>